<gene>
    <name evidence="16" type="ORF">AMTR_s00143p00086620</name>
</gene>
<evidence type="ECO:0000259" key="15">
    <source>
        <dbReference type="PROSITE" id="PS50011"/>
    </source>
</evidence>
<dbReference type="PANTHER" id="PTHR27008">
    <property type="entry name" value="OS04G0122200 PROTEIN"/>
    <property type="match status" value="1"/>
</dbReference>
<dbReference type="Gene3D" id="1.10.510.10">
    <property type="entry name" value="Transferase(Phosphotransferase) domain 1"/>
    <property type="match status" value="1"/>
</dbReference>
<dbReference type="PROSITE" id="PS50011">
    <property type="entry name" value="PROTEIN_KINASE_DOM"/>
    <property type="match status" value="1"/>
</dbReference>
<dbReference type="PANTHER" id="PTHR27008:SF497">
    <property type="entry name" value="OS11G0695000 PROTEIN"/>
    <property type="match status" value="1"/>
</dbReference>
<evidence type="ECO:0000256" key="12">
    <source>
        <dbReference type="ARBA" id="ARBA00023136"/>
    </source>
</evidence>
<keyword evidence="4" id="KW-0433">Leucine-rich repeat</keyword>
<evidence type="ECO:0000313" key="16">
    <source>
        <dbReference type="EMBL" id="ERN05997.1"/>
    </source>
</evidence>
<dbReference type="OMA" id="TIESWIY"/>
<dbReference type="GO" id="GO:0004674">
    <property type="term" value="F:protein serine/threonine kinase activity"/>
    <property type="evidence" value="ECO:0007669"/>
    <property type="project" value="UniProtKB-KW"/>
</dbReference>
<comment type="subcellular location">
    <subcellularLocation>
        <location evidence="1">Membrane</location>
    </subcellularLocation>
</comment>
<keyword evidence="17" id="KW-1185">Reference proteome</keyword>
<dbReference type="HOGENOM" id="CLU_000288_21_7_1"/>
<evidence type="ECO:0000256" key="1">
    <source>
        <dbReference type="ARBA" id="ARBA00004370"/>
    </source>
</evidence>
<dbReference type="InterPro" id="IPR008271">
    <property type="entry name" value="Ser/Thr_kinase_AS"/>
</dbReference>
<keyword evidence="9" id="KW-0418">Kinase</keyword>
<evidence type="ECO:0000256" key="9">
    <source>
        <dbReference type="ARBA" id="ARBA00022777"/>
    </source>
</evidence>
<organism evidence="16 17">
    <name type="scientific">Amborella trichopoda</name>
    <dbReference type="NCBI Taxonomy" id="13333"/>
    <lineage>
        <taxon>Eukaryota</taxon>
        <taxon>Viridiplantae</taxon>
        <taxon>Streptophyta</taxon>
        <taxon>Embryophyta</taxon>
        <taxon>Tracheophyta</taxon>
        <taxon>Spermatophyta</taxon>
        <taxon>Magnoliopsida</taxon>
        <taxon>Amborellales</taxon>
        <taxon>Amborellaceae</taxon>
        <taxon>Amborella</taxon>
    </lineage>
</organism>
<proteinExistence type="predicted"/>
<dbReference type="InterPro" id="IPR011009">
    <property type="entry name" value="Kinase-like_dom_sf"/>
</dbReference>
<protein>
    <recommendedName>
        <fullName evidence="2">non-specific serine/threonine protein kinase</fullName>
        <ecNumber evidence="2">2.7.11.1</ecNumber>
    </recommendedName>
</protein>
<evidence type="ECO:0000256" key="10">
    <source>
        <dbReference type="ARBA" id="ARBA00022840"/>
    </source>
</evidence>
<dbReference type="Pfam" id="PF00069">
    <property type="entry name" value="Pkinase"/>
    <property type="match status" value="1"/>
</dbReference>
<evidence type="ECO:0000313" key="17">
    <source>
        <dbReference type="Proteomes" id="UP000017836"/>
    </source>
</evidence>
<evidence type="ECO:0000256" key="2">
    <source>
        <dbReference type="ARBA" id="ARBA00012513"/>
    </source>
</evidence>
<evidence type="ECO:0000256" key="6">
    <source>
        <dbReference type="ARBA" id="ARBA00022692"/>
    </source>
</evidence>
<evidence type="ECO:0000256" key="11">
    <source>
        <dbReference type="ARBA" id="ARBA00022989"/>
    </source>
</evidence>
<keyword evidence="12" id="KW-0472">Membrane</keyword>
<dbReference type="Proteomes" id="UP000017836">
    <property type="component" value="Unassembled WGS sequence"/>
</dbReference>
<dbReference type="InterPro" id="IPR051809">
    <property type="entry name" value="Plant_receptor-like_S/T_kinase"/>
</dbReference>
<keyword evidence="6" id="KW-0812">Transmembrane</keyword>
<dbReference type="EMBL" id="KI393946">
    <property type="protein sequence ID" value="ERN05997.1"/>
    <property type="molecule type" value="Genomic_DNA"/>
</dbReference>
<dbReference type="InterPro" id="IPR000719">
    <property type="entry name" value="Prot_kinase_dom"/>
</dbReference>
<evidence type="ECO:0000256" key="5">
    <source>
        <dbReference type="ARBA" id="ARBA00022679"/>
    </source>
</evidence>
<evidence type="ECO:0000256" key="3">
    <source>
        <dbReference type="ARBA" id="ARBA00022527"/>
    </source>
</evidence>
<dbReference type="EC" id="2.7.11.1" evidence="2"/>
<reference evidence="17" key="1">
    <citation type="journal article" date="2013" name="Science">
        <title>The Amborella genome and the evolution of flowering plants.</title>
        <authorList>
            <consortium name="Amborella Genome Project"/>
        </authorList>
    </citation>
    <scope>NUCLEOTIDE SEQUENCE [LARGE SCALE GENOMIC DNA]</scope>
</reference>
<dbReference type="eggNOG" id="ENOG502QPYS">
    <property type="taxonomic scope" value="Eukaryota"/>
</dbReference>
<accession>W1P7Y5</accession>
<dbReference type="GO" id="GO:0005524">
    <property type="term" value="F:ATP binding"/>
    <property type="evidence" value="ECO:0007669"/>
    <property type="project" value="UniProtKB-KW"/>
</dbReference>
<dbReference type="PROSITE" id="PS00108">
    <property type="entry name" value="PROTEIN_KINASE_ST"/>
    <property type="match status" value="1"/>
</dbReference>
<dbReference type="Gramene" id="ERN05997">
    <property type="protein sequence ID" value="ERN05997"/>
    <property type="gene ID" value="AMTR_s00143p00086620"/>
</dbReference>
<feature type="domain" description="Protein kinase" evidence="15">
    <location>
        <begin position="1"/>
        <end position="131"/>
    </location>
</feature>
<evidence type="ECO:0000256" key="8">
    <source>
        <dbReference type="ARBA" id="ARBA00022741"/>
    </source>
</evidence>
<evidence type="ECO:0000256" key="7">
    <source>
        <dbReference type="ARBA" id="ARBA00022737"/>
    </source>
</evidence>
<dbReference type="FunFam" id="1.10.510.10:FF:001023">
    <property type="entry name" value="Os07g0541700 protein"/>
    <property type="match status" value="1"/>
</dbReference>
<evidence type="ECO:0000256" key="4">
    <source>
        <dbReference type="ARBA" id="ARBA00022614"/>
    </source>
</evidence>
<keyword evidence="7" id="KW-0677">Repeat</keyword>
<sequence length="131" mass="14856">MQEIRHRNLVKIISVCSNLDFKALVLQFMVNGDLESWLHNEDEAHCRLNLLQRLDILIDVAHALEYPHHDYLVSIVHCDLKPSNVLLDEDMTAHVGDFRIARLIGEQNFSGQTSTIGTIGYIAPGLISFPH</sequence>
<comment type="catalytic activity">
    <reaction evidence="14">
        <text>L-seryl-[protein] + ATP = O-phospho-L-seryl-[protein] + ADP + H(+)</text>
        <dbReference type="Rhea" id="RHEA:17989"/>
        <dbReference type="Rhea" id="RHEA-COMP:9863"/>
        <dbReference type="Rhea" id="RHEA-COMP:11604"/>
        <dbReference type="ChEBI" id="CHEBI:15378"/>
        <dbReference type="ChEBI" id="CHEBI:29999"/>
        <dbReference type="ChEBI" id="CHEBI:30616"/>
        <dbReference type="ChEBI" id="CHEBI:83421"/>
        <dbReference type="ChEBI" id="CHEBI:456216"/>
        <dbReference type="EC" id="2.7.11.1"/>
    </reaction>
</comment>
<keyword evidence="10" id="KW-0067">ATP-binding</keyword>
<keyword evidence="8" id="KW-0547">Nucleotide-binding</keyword>
<evidence type="ECO:0000256" key="14">
    <source>
        <dbReference type="ARBA" id="ARBA00048679"/>
    </source>
</evidence>
<evidence type="ECO:0000256" key="13">
    <source>
        <dbReference type="ARBA" id="ARBA00047899"/>
    </source>
</evidence>
<dbReference type="GO" id="GO:0016020">
    <property type="term" value="C:membrane"/>
    <property type="evidence" value="ECO:0007669"/>
    <property type="project" value="UniProtKB-SubCell"/>
</dbReference>
<keyword evidence="3" id="KW-0723">Serine/threonine-protein kinase</keyword>
<keyword evidence="11" id="KW-1133">Transmembrane helix</keyword>
<dbReference type="AlphaFoldDB" id="W1P7Y5"/>
<dbReference type="SUPFAM" id="SSF56112">
    <property type="entry name" value="Protein kinase-like (PK-like)"/>
    <property type="match status" value="1"/>
</dbReference>
<comment type="catalytic activity">
    <reaction evidence="13">
        <text>L-threonyl-[protein] + ATP = O-phospho-L-threonyl-[protein] + ADP + H(+)</text>
        <dbReference type="Rhea" id="RHEA:46608"/>
        <dbReference type="Rhea" id="RHEA-COMP:11060"/>
        <dbReference type="Rhea" id="RHEA-COMP:11605"/>
        <dbReference type="ChEBI" id="CHEBI:15378"/>
        <dbReference type="ChEBI" id="CHEBI:30013"/>
        <dbReference type="ChEBI" id="CHEBI:30616"/>
        <dbReference type="ChEBI" id="CHEBI:61977"/>
        <dbReference type="ChEBI" id="CHEBI:456216"/>
        <dbReference type="EC" id="2.7.11.1"/>
    </reaction>
</comment>
<dbReference type="Gene3D" id="3.30.200.20">
    <property type="entry name" value="Phosphorylase Kinase, domain 1"/>
    <property type="match status" value="1"/>
</dbReference>
<name>W1P7Y5_AMBTC</name>
<keyword evidence="5" id="KW-0808">Transferase</keyword>